<dbReference type="InterPro" id="IPR003593">
    <property type="entry name" value="AAA+_ATPase"/>
</dbReference>
<organism evidence="11 12">
    <name type="scientific">Klebsiella pneumoniae</name>
    <dbReference type="NCBI Taxonomy" id="573"/>
    <lineage>
        <taxon>Bacteria</taxon>
        <taxon>Pseudomonadati</taxon>
        <taxon>Pseudomonadota</taxon>
        <taxon>Gammaproteobacteria</taxon>
        <taxon>Enterobacterales</taxon>
        <taxon>Enterobacteriaceae</taxon>
        <taxon>Klebsiella/Raoultella group</taxon>
        <taxon>Klebsiella</taxon>
        <taxon>Klebsiella pneumoniae complex</taxon>
    </lineage>
</organism>
<feature type="region of interest" description="Disordered" evidence="9">
    <location>
        <begin position="158"/>
        <end position="206"/>
    </location>
</feature>
<keyword evidence="3" id="KW-0762">Sugar transport</keyword>
<dbReference type="Gene3D" id="3.40.50.300">
    <property type="entry name" value="P-loop containing nucleotide triphosphate hydrolases"/>
    <property type="match status" value="1"/>
</dbReference>
<keyword evidence="11" id="KW-0378">Hydrolase</keyword>
<dbReference type="PANTHER" id="PTHR43790:SF3">
    <property type="entry name" value="D-ALLOSE IMPORT ATP-BINDING PROTEIN ALSA-RELATED"/>
    <property type="match status" value="1"/>
</dbReference>
<dbReference type="InterPro" id="IPR027417">
    <property type="entry name" value="P-loop_NTPase"/>
</dbReference>
<feature type="compositionally biased region" description="Basic and acidic residues" evidence="9">
    <location>
        <begin position="173"/>
        <end position="197"/>
    </location>
</feature>
<dbReference type="PROSITE" id="PS00211">
    <property type="entry name" value="ABC_TRANSPORTER_1"/>
    <property type="match status" value="1"/>
</dbReference>
<keyword evidence="4" id="KW-0677">Repeat</keyword>
<dbReference type="InterPro" id="IPR017871">
    <property type="entry name" value="ABC_transporter-like_CS"/>
</dbReference>
<evidence type="ECO:0000313" key="11">
    <source>
        <dbReference type="EMBL" id="SQC16710.1"/>
    </source>
</evidence>
<dbReference type="EC" id="3.6.3.17" evidence="11"/>
<evidence type="ECO:0000256" key="4">
    <source>
        <dbReference type="ARBA" id="ARBA00022737"/>
    </source>
</evidence>
<dbReference type="SMART" id="SM00382">
    <property type="entry name" value="AAA"/>
    <property type="match status" value="1"/>
</dbReference>
<dbReference type="PANTHER" id="PTHR43790">
    <property type="entry name" value="CARBOHYDRATE TRANSPORT ATP-BINDING PROTEIN MG119-RELATED"/>
    <property type="match status" value="1"/>
</dbReference>
<evidence type="ECO:0000256" key="5">
    <source>
        <dbReference type="ARBA" id="ARBA00022741"/>
    </source>
</evidence>
<dbReference type="Pfam" id="PF00005">
    <property type="entry name" value="ABC_tran"/>
    <property type="match status" value="1"/>
</dbReference>
<keyword evidence="7" id="KW-1278">Translocase</keyword>
<evidence type="ECO:0000256" key="1">
    <source>
        <dbReference type="ARBA" id="ARBA00022448"/>
    </source>
</evidence>
<dbReference type="CDD" id="cd03215">
    <property type="entry name" value="ABC_Carb_Monos_II"/>
    <property type="match status" value="1"/>
</dbReference>
<gene>
    <name evidence="11" type="primary">rbsA_5</name>
    <name evidence="11" type="ORF">NCTC9128_04288</name>
</gene>
<dbReference type="AlphaFoldDB" id="A0A2X3F295"/>
<dbReference type="GO" id="GO:0016887">
    <property type="term" value="F:ATP hydrolysis activity"/>
    <property type="evidence" value="ECO:0007669"/>
    <property type="project" value="InterPro"/>
</dbReference>
<keyword evidence="8" id="KW-0472">Membrane</keyword>
<dbReference type="InterPro" id="IPR003439">
    <property type="entry name" value="ABC_transporter-like_ATP-bd"/>
</dbReference>
<dbReference type="EMBL" id="UAWN01000012">
    <property type="protein sequence ID" value="SQC16710.1"/>
    <property type="molecule type" value="Genomic_DNA"/>
</dbReference>
<feature type="compositionally biased region" description="Basic residues" evidence="9">
    <location>
        <begin position="158"/>
        <end position="172"/>
    </location>
</feature>
<dbReference type="GO" id="GO:0005524">
    <property type="term" value="F:ATP binding"/>
    <property type="evidence" value="ECO:0007669"/>
    <property type="project" value="UniProtKB-KW"/>
</dbReference>
<keyword evidence="6 11" id="KW-0067">ATP-binding</keyword>
<name>A0A2X3F295_KLEPN</name>
<evidence type="ECO:0000256" key="3">
    <source>
        <dbReference type="ARBA" id="ARBA00022597"/>
    </source>
</evidence>
<evidence type="ECO:0000313" key="12">
    <source>
        <dbReference type="Proteomes" id="UP000251088"/>
    </source>
</evidence>
<proteinExistence type="predicted"/>
<evidence type="ECO:0000256" key="7">
    <source>
        <dbReference type="ARBA" id="ARBA00022967"/>
    </source>
</evidence>
<evidence type="ECO:0000256" key="8">
    <source>
        <dbReference type="ARBA" id="ARBA00023136"/>
    </source>
</evidence>
<dbReference type="Proteomes" id="UP000251088">
    <property type="component" value="Unassembled WGS sequence"/>
</dbReference>
<evidence type="ECO:0000256" key="6">
    <source>
        <dbReference type="ARBA" id="ARBA00022840"/>
    </source>
</evidence>
<protein>
    <submittedName>
        <fullName evidence="11">Ribose ABC transporter ATP-binding protein RbsA</fullName>
        <ecNumber evidence="11">3.6.3.17</ecNumber>
    </submittedName>
</protein>
<evidence type="ECO:0000256" key="2">
    <source>
        <dbReference type="ARBA" id="ARBA00022475"/>
    </source>
</evidence>
<evidence type="ECO:0000256" key="9">
    <source>
        <dbReference type="SAM" id="MobiDB-lite"/>
    </source>
</evidence>
<keyword evidence="5" id="KW-0547">Nucleotide-binding</keyword>
<reference evidence="11 12" key="1">
    <citation type="submission" date="2018-06" db="EMBL/GenBank/DDBJ databases">
        <authorList>
            <consortium name="Pathogen Informatics"/>
            <person name="Doyle S."/>
        </authorList>
    </citation>
    <scope>NUCLEOTIDE SEQUENCE [LARGE SCALE GENOMIC DNA]</scope>
    <source>
        <strain evidence="11 12">NCTC9128</strain>
    </source>
</reference>
<evidence type="ECO:0000259" key="10">
    <source>
        <dbReference type="SMART" id="SM00382"/>
    </source>
</evidence>
<accession>A0A2X3F295</accession>
<dbReference type="SUPFAM" id="SSF52540">
    <property type="entry name" value="P-loop containing nucleoside triphosphate hydrolases"/>
    <property type="match status" value="1"/>
</dbReference>
<keyword evidence="1" id="KW-0813">Transport</keyword>
<feature type="domain" description="AAA+ ATPase" evidence="10">
    <location>
        <begin position="4"/>
        <end position="194"/>
    </location>
</feature>
<keyword evidence="2" id="KW-1003">Cell membrane</keyword>
<dbReference type="InterPro" id="IPR050107">
    <property type="entry name" value="ABC_carbohydrate_import_ATPase"/>
</dbReference>
<sequence length="206" mass="22436">MVHAGEIVGLAGLVGAGRSELAQLIFGVRKATAGVIEIDGEPVVIHSPREAIDLGIGFLTENRKEQGLFLELAAQENITMATLERDATWGMLNRRKAQTISDDAIQLLNIRVPHAQVRAGGLSGGNQQKLLISRWVAIGPRILILDEPTRGVDVGAKKRNLPHHERHGAPGRRHSDDLQRAARSGGHERPGLCDARGRYRRRATGR</sequence>